<organism evidence="1">
    <name type="scientific">bioreactor metagenome</name>
    <dbReference type="NCBI Taxonomy" id="1076179"/>
    <lineage>
        <taxon>unclassified sequences</taxon>
        <taxon>metagenomes</taxon>
        <taxon>ecological metagenomes</taxon>
    </lineage>
</organism>
<reference evidence="1" key="1">
    <citation type="submission" date="2019-08" db="EMBL/GenBank/DDBJ databases">
        <authorList>
            <person name="Kucharzyk K."/>
            <person name="Murdoch R.W."/>
            <person name="Higgins S."/>
            <person name="Loffler F."/>
        </authorList>
    </citation>
    <scope>NUCLEOTIDE SEQUENCE</scope>
</reference>
<sequence length="78" mass="8448">MLNITENITVSGTVTIENKQIISMVGSIGGDYPNLTVSILDKEGLKANFITCKEGVNEFIEKVLNKEYEALGGNINEA</sequence>
<evidence type="ECO:0000313" key="1">
    <source>
        <dbReference type="EMBL" id="MPM33361.1"/>
    </source>
</evidence>
<dbReference type="AlphaFoldDB" id="A0A644Z030"/>
<gene>
    <name evidence="1" type="ORF">SDC9_79934</name>
</gene>
<dbReference type="EMBL" id="VSSQ01006636">
    <property type="protein sequence ID" value="MPM33361.1"/>
    <property type="molecule type" value="Genomic_DNA"/>
</dbReference>
<name>A0A644Z030_9ZZZZ</name>
<proteinExistence type="predicted"/>
<comment type="caution">
    <text evidence="1">The sequence shown here is derived from an EMBL/GenBank/DDBJ whole genome shotgun (WGS) entry which is preliminary data.</text>
</comment>
<protein>
    <submittedName>
        <fullName evidence="1">Uncharacterized protein</fullName>
    </submittedName>
</protein>
<accession>A0A644Z030</accession>